<keyword evidence="3 4" id="KW-0175">Coiled coil</keyword>
<feature type="coiled-coil region" evidence="4">
    <location>
        <begin position="640"/>
        <end position="674"/>
    </location>
</feature>
<feature type="compositionally biased region" description="Gly residues" evidence="5">
    <location>
        <begin position="14"/>
        <end position="25"/>
    </location>
</feature>
<feature type="region of interest" description="Disordered" evidence="5">
    <location>
        <begin position="1138"/>
        <end position="1193"/>
    </location>
</feature>
<feature type="region of interest" description="Disordered" evidence="5">
    <location>
        <begin position="1"/>
        <end position="35"/>
    </location>
</feature>
<dbReference type="AlphaFoldDB" id="A0A3Q3F3X4"/>
<keyword evidence="2" id="KW-0677">Repeat</keyword>
<dbReference type="Pfam" id="PF07647">
    <property type="entry name" value="SAM_2"/>
    <property type="match status" value="1"/>
</dbReference>
<feature type="region of interest" description="Disordered" evidence="5">
    <location>
        <begin position="775"/>
        <end position="831"/>
    </location>
</feature>
<evidence type="ECO:0000259" key="6">
    <source>
        <dbReference type="PROSITE" id="PS50105"/>
    </source>
</evidence>
<feature type="compositionally biased region" description="Low complexity" evidence="5">
    <location>
        <begin position="780"/>
        <end position="795"/>
    </location>
</feature>
<evidence type="ECO:0000256" key="4">
    <source>
        <dbReference type="SAM" id="Coils"/>
    </source>
</evidence>
<evidence type="ECO:0000256" key="1">
    <source>
        <dbReference type="ARBA" id="ARBA00007026"/>
    </source>
</evidence>
<dbReference type="Pfam" id="PF00536">
    <property type="entry name" value="SAM_1"/>
    <property type="match status" value="2"/>
</dbReference>
<sequence length="1193" mass="134604">MMCEVMPTISEAEGPGGGNGSGQRGSGSPLQSDSEGHFESLMVSMLEERDRLLDTLRETQENLGLTQSKLHEVSHERDSLQRQLNTALPQEFAALTKELNMCREQLLEKEEEIAELKAERNNTRLLLEHLECLVSRHERSLRMTVVKRQAQSPAGVSSEVEVLKALKSLFEHHKALDEKVRERLRVALERCSVLEEQLTISHKELAYLREQSSQKRGLADGTSEVNHNSENTPTTNGKRSSDDSLSQDEESGPGFGKACELQEVVDCQTADLGQLKESMAAMVSRISELEEDLDTARKDLIKSEDMNTRLQRDLRESMAQKEDMEERITTLEKRYLAAQREATSVHDLNDKLENEVANKESLFRQSEERNRQLQEKLELAEQKLQQTIRKAETLPEVEAELAQRVAALTKAEERHGNVEESLRQLEAQLEEKNQELLRARQREKMNEEHNRRLSETVDKLLSESNERLQLHLKERMSALEDKNALIRELEHTKKLIEESHHEKEQLLIQIETMRAENEQDRSRSNSLLHGCSQLGSTPDFRYPVSASSMVDTNSDHYGSALVLRRPQKGRVAAIRDEPSKVQTLNEQEWERMQQANVLANVAHAFESDMDVSDLEEDRETIFSSVDLLSPAGQADAQTLALMLQEQLDAINNEIRMIQEEKENTTIRAEEIECRVGGGDVLGGRFRSLSSIPPSLCVGSSLGGSPPSSGNSTPRRIPRSPNRELDRMGVMTLSAQDDKATIRCETSPPTTPRSMRLNREAGLAASHEDIRDIRGLGSLQDGQGSNPSSSNSSQDSLNKAAKKKSIKSSIGRLFGKKDKGRPSIPGKDSPSQGQTLCTLQIFCLSCDLWDVKKHEILEEARRQGLPFAQWDGPTVVSWLELWVGMPAWYVAACRANVKSGAIMSALSDTEIQREIGISNPLHRLKLRLAIQEIMSLTSPSAPPTSRTTLAYGDMNHEWIGNEWLPSLGLPQYRSYFMESLVDARMLDHLTKKDLRGQLKMVDSFHRNSFQCGVMCLRRLNYDRKELERRREESQLELKDVLVWTNERVISWVQAIGLKEYSSNLYESGVHGALLALDESFDPNTLALLLQIPTQNTQARATLEREYTNLLAIGTDRKMEEDDDKNFRRAPSWRKKFRPKDMRGMSLGASDTLPANFRVTSSSVASPSTQPKRSPMDGGQSVQRLDTATVRTYSC</sequence>
<feature type="compositionally biased region" description="Polar residues" evidence="5">
    <location>
        <begin position="223"/>
        <end position="238"/>
    </location>
</feature>
<dbReference type="Pfam" id="PF25526">
    <property type="entry name" value="LIP-1"/>
    <property type="match status" value="1"/>
</dbReference>
<proteinExistence type="inferred from homology"/>
<dbReference type="InterPro" id="IPR013761">
    <property type="entry name" value="SAM/pointed_sf"/>
</dbReference>
<feature type="compositionally biased region" description="Low complexity" evidence="5">
    <location>
        <begin position="695"/>
        <end position="711"/>
    </location>
</feature>
<dbReference type="InterPro" id="IPR037620">
    <property type="entry name" value="LIP-1_SAM_1"/>
</dbReference>
<dbReference type="CDD" id="cd09568">
    <property type="entry name" value="SAM_liprin-alpha1_2_3_4_repeat3"/>
    <property type="match status" value="1"/>
</dbReference>
<dbReference type="PANTHER" id="PTHR12587">
    <property type="entry name" value="LAR INTERACTING PROTEIN LIP -RELATED PROTEIN"/>
    <property type="match status" value="1"/>
</dbReference>
<dbReference type="CDD" id="cd09565">
    <property type="entry name" value="SAM_liprin-alpha1_2_3_4_repeat2"/>
    <property type="match status" value="1"/>
</dbReference>
<reference evidence="7" key="1">
    <citation type="submission" date="2025-08" db="UniProtKB">
        <authorList>
            <consortium name="Ensembl"/>
        </authorList>
    </citation>
    <scope>IDENTIFICATION</scope>
</reference>
<evidence type="ECO:0000313" key="7">
    <source>
        <dbReference type="Ensembl" id="ENSKMAP00000008312.1"/>
    </source>
</evidence>
<dbReference type="GeneTree" id="ENSGT01050000244900"/>
<dbReference type="InterPro" id="IPR057892">
    <property type="entry name" value="LIP-1_CC2"/>
</dbReference>
<evidence type="ECO:0000256" key="2">
    <source>
        <dbReference type="ARBA" id="ARBA00022737"/>
    </source>
</evidence>
<dbReference type="PROSITE" id="PS50105">
    <property type="entry name" value="SAM_DOMAIN"/>
    <property type="match status" value="3"/>
</dbReference>
<protein>
    <submittedName>
        <fullName evidence="7">PTPRF interacting protein alpha 1</fullName>
    </submittedName>
</protein>
<keyword evidence="8" id="KW-1185">Reference proteome</keyword>
<dbReference type="InterPro" id="IPR029515">
    <property type="entry name" value="Liprin"/>
</dbReference>
<dbReference type="GO" id="GO:0005737">
    <property type="term" value="C:cytoplasm"/>
    <property type="evidence" value="ECO:0007669"/>
    <property type="project" value="UniProtKB-ARBA"/>
</dbReference>
<feature type="coiled-coil region" evidence="4">
    <location>
        <begin position="479"/>
        <end position="523"/>
    </location>
</feature>
<dbReference type="InterPro" id="IPR001660">
    <property type="entry name" value="SAM"/>
</dbReference>
<dbReference type="SUPFAM" id="SSF47769">
    <property type="entry name" value="SAM/Pointed domain"/>
    <property type="match status" value="3"/>
</dbReference>
<dbReference type="GO" id="GO:0050808">
    <property type="term" value="P:synapse organization"/>
    <property type="evidence" value="ECO:0007669"/>
    <property type="project" value="TreeGrafter"/>
</dbReference>
<feature type="coiled-coil region" evidence="4">
    <location>
        <begin position="92"/>
        <end position="133"/>
    </location>
</feature>
<evidence type="ECO:0000256" key="5">
    <source>
        <dbReference type="SAM" id="MobiDB-lite"/>
    </source>
</evidence>
<reference evidence="7" key="2">
    <citation type="submission" date="2025-09" db="UniProtKB">
        <authorList>
            <consortium name="Ensembl"/>
        </authorList>
    </citation>
    <scope>IDENTIFICATION</scope>
</reference>
<organism evidence="7 8">
    <name type="scientific">Kryptolebias marmoratus</name>
    <name type="common">Mangrove killifish</name>
    <name type="synonym">Rivulus marmoratus</name>
    <dbReference type="NCBI Taxonomy" id="37003"/>
    <lineage>
        <taxon>Eukaryota</taxon>
        <taxon>Metazoa</taxon>
        <taxon>Chordata</taxon>
        <taxon>Craniata</taxon>
        <taxon>Vertebrata</taxon>
        <taxon>Euteleostomi</taxon>
        <taxon>Actinopterygii</taxon>
        <taxon>Neopterygii</taxon>
        <taxon>Teleostei</taxon>
        <taxon>Neoteleostei</taxon>
        <taxon>Acanthomorphata</taxon>
        <taxon>Ovalentaria</taxon>
        <taxon>Atherinomorphae</taxon>
        <taxon>Cyprinodontiformes</taxon>
        <taxon>Rivulidae</taxon>
        <taxon>Kryptolebias</taxon>
    </lineage>
</organism>
<feature type="domain" description="SAM" evidence="6">
    <location>
        <begin position="1042"/>
        <end position="1111"/>
    </location>
</feature>
<dbReference type="InterPro" id="IPR037622">
    <property type="entry name" value="LIP-1_SAM_3"/>
</dbReference>
<dbReference type="FunFam" id="1.10.150.50:FF:000004">
    <property type="entry name" value="PTPRF interacting protein alpha 1"/>
    <property type="match status" value="1"/>
</dbReference>
<feature type="compositionally biased region" description="Polar residues" evidence="5">
    <location>
        <begin position="1156"/>
        <end position="1170"/>
    </location>
</feature>
<accession>A0A3Q3F3X4</accession>
<dbReference type="FunFam" id="1.10.150.50:FF:000002">
    <property type="entry name" value="PTPRF interacting protein alpha 1"/>
    <property type="match status" value="1"/>
</dbReference>
<feature type="coiled-coil region" evidence="4">
    <location>
        <begin position="272"/>
        <end position="446"/>
    </location>
</feature>
<dbReference type="SMART" id="SM00454">
    <property type="entry name" value="SAM"/>
    <property type="match status" value="3"/>
</dbReference>
<dbReference type="PANTHER" id="PTHR12587:SF15">
    <property type="entry name" value="LIPRIN-ALPHA-1"/>
    <property type="match status" value="1"/>
</dbReference>
<evidence type="ECO:0000256" key="3">
    <source>
        <dbReference type="ARBA" id="ARBA00023054"/>
    </source>
</evidence>
<feature type="region of interest" description="Disordered" evidence="5">
    <location>
        <begin position="695"/>
        <end position="757"/>
    </location>
</feature>
<dbReference type="Ensembl" id="ENSKMAT00000008439.1">
    <property type="protein sequence ID" value="ENSKMAP00000008312.1"/>
    <property type="gene ID" value="ENSKMAG00000005977.1"/>
</dbReference>
<comment type="similarity">
    <text evidence="1">Belongs to the liprin family. Liprin-alpha subfamily.</text>
</comment>
<feature type="region of interest" description="Disordered" evidence="5">
    <location>
        <begin position="211"/>
        <end position="256"/>
    </location>
</feature>
<dbReference type="Gene3D" id="1.10.150.50">
    <property type="entry name" value="Transcription Factor, Ets-1"/>
    <property type="match status" value="3"/>
</dbReference>
<evidence type="ECO:0000313" key="8">
    <source>
        <dbReference type="Proteomes" id="UP000264800"/>
    </source>
</evidence>
<dbReference type="InterPro" id="IPR037621">
    <property type="entry name" value="LIP-1_SAM_2"/>
</dbReference>
<feature type="domain" description="SAM" evidence="6">
    <location>
        <begin position="869"/>
        <end position="935"/>
    </location>
</feature>
<dbReference type="CDD" id="cd09562">
    <property type="entry name" value="SAM_liprin-alpha1_2_3_4_repeat1"/>
    <property type="match status" value="1"/>
</dbReference>
<dbReference type="GO" id="GO:0048786">
    <property type="term" value="C:presynaptic active zone"/>
    <property type="evidence" value="ECO:0007669"/>
    <property type="project" value="TreeGrafter"/>
</dbReference>
<name>A0A3Q3F3X4_KRYMA</name>
<dbReference type="Proteomes" id="UP000264800">
    <property type="component" value="Unplaced"/>
</dbReference>
<feature type="domain" description="SAM" evidence="6">
    <location>
        <begin position="961"/>
        <end position="1018"/>
    </location>
</feature>
<feature type="compositionally biased region" description="Polar residues" evidence="5">
    <location>
        <begin position="1178"/>
        <end position="1193"/>
    </location>
</feature>